<evidence type="ECO:0000256" key="1">
    <source>
        <dbReference type="SAM" id="MobiDB-lite"/>
    </source>
</evidence>
<dbReference type="VEuPathDB" id="ToxoDB:LOC34623214"/>
<dbReference type="EMBL" id="JROU02000770">
    <property type="protein sequence ID" value="OEH78356.1"/>
    <property type="molecule type" value="Genomic_DNA"/>
</dbReference>
<reference evidence="2 3" key="1">
    <citation type="journal article" date="2016" name="BMC Genomics">
        <title>Comparative genomics reveals Cyclospora cayetanensis possesses coccidia-like metabolism and invasion components but unique surface antigens.</title>
        <authorList>
            <person name="Liu S."/>
            <person name="Wang L."/>
            <person name="Zheng H."/>
            <person name="Xu Z."/>
            <person name="Roellig D.M."/>
            <person name="Li N."/>
            <person name="Frace M.A."/>
            <person name="Tang K."/>
            <person name="Arrowood M.J."/>
            <person name="Moss D.M."/>
            <person name="Zhang L."/>
            <person name="Feng Y."/>
            <person name="Xiao L."/>
        </authorList>
    </citation>
    <scope>NUCLEOTIDE SEQUENCE [LARGE SCALE GENOMIC DNA]</scope>
    <source>
        <strain evidence="2 3">CHN_HEN01</strain>
    </source>
</reference>
<feature type="compositionally biased region" description="Basic and acidic residues" evidence="1">
    <location>
        <begin position="118"/>
        <end position="130"/>
    </location>
</feature>
<evidence type="ECO:0000313" key="2">
    <source>
        <dbReference type="EMBL" id="OEH78356.1"/>
    </source>
</evidence>
<gene>
    <name evidence="2" type="ORF">cyc_07201</name>
</gene>
<keyword evidence="3" id="KW-1185">Reference proteome</keyword>
<comment type="caution">
    <text evidence="2">The sequence shown here is derived from an EMBL/GenBank/DDBJ whole genome shotgun (WGS) entry which is preliminary data.</text>
</comment>
<sequence>MPVFARALATYRHIGHQQCHSTRRSFALYSFPTATTGAPAPLQQGEREWLFPKTFGRVGAEVYYEAAASAVVAQAEAAAEAAREAATTASARPVQQPPPFCMQLQGASEGSATPDGCSEQREQQQADIEEPRGGGVLLEVWLPGVSPRDIAVQLSLVGRHREAEIIPEARPPCGSVASTPSVDELASNYVLNEDFLWEETVEAAEERIANRRKPPYLPPPLPCLIINAPKSTRALKWETETFVRRLKSSMVLS</sequence>
<evidence type="ECO:0000313" key="3">
    <source>
        <dbReference type="Proteomes" id="UP000095192"/>
    </source>
</evidence>
<dbReference type="VEuPathDB" id="ToxoDB:cyc_07201"/>
<proteinExistence type="predicted"/>
<dbReference type="InParanoid" id="A0A1D3D4G6"/>
<dbReference type="AlphaFoldDB" id="A0A1D3D4G6"/>
<feature type="region of interest" description="Disordered" evidence="1">
    <location>
        <begin position="103"/>
        <end position="130"/>
    </location>
</feature>
<organism evidence="2 3">
    <name type="scientific">Cyclospora cayetanensis</name>
    <dbReference type="NCBI Taxonomy" id="88456"/>
    <lineage>
        <taxon>Eukaryota</taxon>
        <taxon>Sar</taxon>
        <taxon>Alveolata</taxon>
        <taxon>Apicomplexa</taxon>
        <taxon>Conoidasida</taxon>
        <taxon>Coccidia</taxon>
        <taxon>Eucoccidiorida</taxon>
        <taxon>Eimeriorina</taxon>
        <taxon>Eimeriidae</taxon>
        <taxon>Cyclospora</taxon>
    </lineage>
</organism>
<dbReference type="Proteomes" id="UP000095192">
    <property type="component" value="Unassembled WGS sequence"/>
</dbReference>
<name>A0A1D3D4G6_9EIME</name>
<accession>A0A1D3D4G6</accession>
<protein>
    <submittedName>
        <fullName evidence="2">Uncharacterized protein</fullName>
    </submittedName>
</protein>